<evidence type="ECO:0000256" key="4">
    <source>
        <dbReference type="ARBA" id="ARBA00022679"/>
    </source>
</evidence>
<dbReference type="GO" id="GO:0009103">
    <property type="term" value="P:lipopolysaccharide biosynthetic process"/>
    <property type="evidence" value="ECO:0007669"/>
    <property type="project" value="UniProtKB-ARBA"/>
</dbReference>
<evidence type="ECO:0000256" key="1">
    <source>
        <dbReference type="ARBA" id="ARBA00004651"/>
    </source>
</evidence>
<feature type="transmembrane region" description="Helical" evidence="8">
    <location>
        <begin position="277"/>
        <end position="298"/>
    </location>
</feature>
<comment type="subcellular location">
    <subcellularLocation>
        <location evidence="1">Cell membrane</location>
        <topology evidence="1">Multi-pass membrane protein</topology>
    </subcellularLocation>
</comment>
<evidence type="ECO:0000313" key="10">
    <source>
        <dbReference type="EMBL" id="GHC62612.1"/>
    </source>
</evidence>
<evidence type="ECO:0000256" key="6">
    <source>
        <dbReference type="ARBA" id="ARBA00022989"/>
    </source>
</evidence>
<feature type="transmembrane region" description="Helical" evidence="8">
    <location>
        <begin position="224"/>
        <end position="245"/>
    </location>
</feature>
<keyword evidence="5 8" id="KW-0812">Transmembrane</keyword>
<evidence type="ECO:0000256" key="3">
    <source>
        <dbReference type="ARBA" id="ARBA00022676"/>
    </source>
</evidence>
<feature type="transmembrane region" description="Helical" evidence="8">
    <location>
        <begin position="424"/>
        <end position="444"/>
    </location>
</feature>
<evidence type="ECO:0000313" key="11">
    <source>
        <dbReference type="Proteomes" id="UP000644507"/>
    </source>
</evidence>
<feature type="transmembrane region" description="Helical" evidence="8">
    <location>
        <begin position="310"/>
        <end position="327"/>
    </location>
</feature>
<dbReference type="RefSeq" id="WP_189572300.1">
    <property type="nucleotide sequence ID" value="NZ_BMXI01000015.1"/>
</dbReference>
<dbReference type="InterPro" id="IPR003342">
    <property type="entry name" value="ArnT-like_N"/>
</dbReference>
<feature type="transmembrane region" description="Helical" evidence="8">
    <location>
        <begin position="83"/>
        <end position="102"/>
    </location>
</feature>
<dbReference type="GO" id="GO:0005886">
    <property type="term" value="C:plasma membrane"/>
    <property type="evidence" value="ECO:0007669"/>
    <property type="project" value="UniProtKB-SubCell"/>
</dbReference>
<evidence type="ECO:0000256" key="7">
    <source>
        <dbReference type="ARBA" id="ARBA00023136"/>
    </source>
</evidence>
<name>A0A918TUJ5_9BACT</name>
<evidence type="ECO:0000256" key="2">
    <source>
        <dbReference type="ARBA" id="ARBA00022475"/>
    </source>
</evidence>
<dbReference type="EMBL" id="BMXI01000015">
    <property type="protein sequence ID" value="GHC62612.1"/>
    <property type="molecule type" value="Genomic_DNA"/>
</dbReference>
<dbReference type="Proteomes" id="UP000644507">
    <property type="component" value="Unassembled WGS sequence"/>
</dbReference>
<dbReference type="PANTHER" id="PTHR33908">
    <property type="entry name" value="MANNOSYLTRANSFERASE YKCB-RELATED"/>
    <property type="match status" value="1"/>
</dbReference>
<dbReference type="Pfam" id="PF02366">
    <property type="entry name" value="PMT"/>
    <property type="match status" value="1"/>
</dbReference>
<feature type="transmembrane region" description="Helical" evidence="8">
    <location>
        <begin position="394"/>
        <end position="412"/>
    </location>
</feature>
<feature type="transmembrane region" description="Helical" evidence="8">
    <location>
        <begin position="333"/>
        <end position="349"/>
    </location>
</feature>
<keyword evidence="7 8" id="KW-0472">Membrane</keyword>
<feature type="transmembrane region" description="Helical" evidence="8">
    <location>
        <begin position="361"/>
        <end position="382"/>
    </location>
</feature>
<comment type="caution">
    <text evidence="10">The sequence shown here is derived from an EMBL/GenBank/DDBJ whole genome shotgun (WGS) entry which is preliminary data.</text>
</comment>
<reference evidence="10" key="1">
    <citation type="journal article" date="2014" name="Int. J. Syst. Evol. Microbiol.">
        <title>Complete genome sequence of Corynebacterium casei LMG S-19264T (=DSM 44701T), isolated from a smear-ripened cheese.</title>
        <authorList>
            <consortium name="US DOE Joint Genome Institute (JGI-PGF)"/>
            <person name="Walter F."/>
            <person name="Albersmeier A."/>
            <person name="Kalinowski J."/>
            <person name="Ruckert C."/>
        </authorList>
    </citation>
    <scope>NUCLEOTIDE SEQUENCE</scope>
    <source>
        <strain evidence="10">KCTC 12988</strain>
    </source>
</reference>
<evidence type="ECO:0000259" key="9">
    <source>
        <dbReference type="Pfam" id="PF02366"/>
    </source>
</evidence>
<feature type="domain" description="ArnT-like N-terminal" evidence="9">
    <location>
        <begin position="36"/>
        <end position="228"/>
    </location>
</feature>
<dbReference type="GO" id="GO:0000030">
    <property type="term" value="F:mannosyltransferase activity"/>
    <property type="evidence" value="ECO:0007669"/>
    <property type="project" value="InterPro"/>
</dbReference>
<keyword evidence="4" id="KW-0808">Transferase</keyword>
<organism evidence="10 11">
    <name type="scientific">Roseibacillus persicicus</name>
    <dbReference type="NCBI Taxonomy" id="454148"/>
    <lineage>
        <taxon>Bacteria</taxon>
        <taxon>Pseudomonadati</taxon>
        <taxon>Verrucomicrobiota</taxon>
        <taxon>Verrucomicrobiia</taxon>
        <taxon>Verrucomicrobiales</taxon>
        <taxon>Verrucomicrobiaceae</taxon>
        <taxon>Roseibacillus</taxon>
    </lineage>
</organism>
<dbReference type="GO" id="GO:0010041">
    <property type="term" value="P:response to iron(III) ion"/>
    <property type="evidence" value="ECO:0007669"/>
    <property type="project" value="TreeGrafter"/>
</dbReference>
<dbReference type="AlphaFoldDB" id="A0A918TUJ5"/>
<keyword evidence="6 8" id="KW-1133">Transmembrane helix</keyword>
<reference evidence="10" key="2">
    <citation type="submission" date="2020-09" db="EMBL/GenBank/DDBJ databases">
        <authorList>
            <person name="Sun Q."/>
            <person name="Kim S."/>
        </authorList>
    </citation>
    <scope>NUCLEOTIDE SEQUENCE</scope>
    <source>
        <strain evidence="10">KCTC 12988</strain>
    </source>
</reference>
<keyword evidence="2" id="KW-1003">Cell membrane</keyword>
<evidence type="ECO:0000256" key="8">
    <source>
        <dbReference type="SAM" id="Phobius"/>
    </source>
</evidence>
<gene>
    <name evidence="10" type="ORF">GCM10007100_32590</name>
</gene>
<proteinExistence type="predicted"/>
<feature type="transmembrane region" description="Helical" evidence="8">
    <location>
        <begin position="159"/>
        <end position="176"/>
    </location>
</feature>
<dbReference type="PANTHER" id="PTHR33908:SF3">
    <property type="entry name" value="UNDECAPRENYL PHOSPHATE-ALPHA-4-AMINO-4-DEOXY-L-ARABINOSE ARABINOSYL TRANSFERASE"/>
    <property type="match status" value="1"/>
</dbReference>
<feature type="transmembrane region" description="Helical" evidence="8">
    <location>
        <begin position="133"/>
        <end position="152"/>
    </location>
</feature>
<dbReference type="GO" id="GO:0016763">
    <property type="term" value="F:pentosyltransferase activity"/>
    <property type="evidence" value="ECO:0007669"/>
    <property type="project" value="TreeGrafter"/>
</dbReference>
<protein>
    <recommendedName>
        <fullName evidence="9">ArnT-like N-terminal domain-containing protein</fullName>
    </recommendedName>
</protein>
<sequence length="572" mass="63819">MNKLFSPLGLTLLAILALIPGIWELPLVDRDEPRFSHATVEMIDRGEWAVPYFNDEYRFDKPPLTYWWMRANFAAFGINEFGARMHSVLSSWLVAIALFFFARRLGLDRKMAFLAGAGWLTALQVLIHSRLAVADMPLILFIVLAMSTLHKVMHGVGKAWLNYLLLTLWFALGFLAKGPLAYAIPETALLVFFGILWWKGRKADDATKSGLLEQRSQVWRAQKAVLITLVPSLALVAIWGIPALIDTEGAYFGIGIGKHVVERGTGAMNKRFFLPGLYYFLIIIPFLLPWTAQLPATLKKSLKAGSLDTHFLLSWLAAPFLVFSFYATQLPHYVLPGYPAFFLLLALTYREGIALGKFGRIVRNIALALPAILGLLLIIIGLSQATRGREALDLALLVTLLGGVMMSLAIVGASLMRREKLARIATISSFASFTVFFLLATAVARKSHLTLRLQETAGYPAGTLAAAGYKEPSLVWYFDDFQDKEKRGIWSFRNLDELTPDQDGLSIATKRRWRIDDESWLPLLTLKKDIPLADDNTAELETLFGKERIDTAKVVSGWSPATSSWIEAVIIE</sequence>
<feature type="transmembrane region" description="Helical" evidence="8">
    <location>
        <begin position="182"/>
        <end position="198"/>
    </location>
</feature>
<keyword evidence="11" id="KW-1185">Reference proteome</keyword>
<evidence type="ECO:0000256" key="5">
    <source>
        <dbReference type="ARBA" id="ARBA00022692"/>
    </source>
</evidence>
<accession>A0A918TUJ5</accession>
<keyword evidence="3" id="KW-0328">Glycosyltransferase</keyword>
<dbReference type="GO" id="GO:0006493">
    <property type="term" value="P:protein O-linked glycosylation"/>
    <property type="evidence" value="ECO:0007669"/>
    <property type="project" value="InterPro"/>
</dbReference>
<dbReference type="InterPro" id="IPR050297">
    <property type="entry name" value="LipidA_mod_glycosyltrf_83"/>
</dbReference>